<keyword evidence="1" id="KW-0378">Hydrolase</keyword>
<sequence>MTVCGLTAVATGRLLAGAPPTAPQDVGDVPAGVSRAAADRAATTSPPVLVRGPRGLHAPVVPVASRPDGSLDLPRDARTAGWWPLGAGTGAAHGTLLIAGHVDTRQDGLGPFAALHGLPMGSRIAVTGADGTVRAYRVAARRTYRQERLPRDLFASDGTHRLALVTCAAPYDRTEGRYLRNLVLYATPAGAPAP</sequence>
<dbReference type="InterPro" id="IPR005754">
    <property type="entry name" value="Sortase"/>
</dbReference>
<evidence type="ECO:0000256" key="1">
    <source>
        <dbReference type="ARBA" id="ARBA00022801"/>
    </source>
</evidence>
<protein>
    <submittedName>
        <fullName evidence="2">Class F sortase</fullName>
    </submittedName>
</protein>
<dbReference type="Gene3D" id="2.40.260.10">
    <property type="entry name" value="Sortase"/>
    <property type="match status" value="1"/>
</dbReference>
<organism evidence="2 3">
    <name type="scientific">Streptomyces flavalbus</name>
    <dbReference type="NCBI Taxonomy" id="2665155"/>
    <lineage>
        <taxon>Bacteria</taxon>
        <taxon>Bacillati</taxon>
        <taxon>Actinomycetota</taxon>
        <taxon>Actinomycetes</taxon>
        <taxon>Kitasatosporales</taxon>
        <taxon>Streptomycetaceae</taxon>
        <taxon>Streptomyces</taxon>
    </lineage>
</organism>
<accession>A0ABW2WI57</accession>
<dbReference type="Pfam" id="PF04203">
    <property type="entry name" value="Sortase"/>
    <property type="match status" value="1"/>
</dbReference>
<dbReference type="CDD" id="cd05829">
    <property type="entry name" value="Sortase_F"/>
    <property type="match status" value="1"/>
</dbReference>
<evidence type="ECO:0000313" key="2">
    <source>
        <dbReference type="EMBL" id="MFD0319127.1"/>
    </source>
</evidence>
<keyword evidence="3" id="KW-1185">Reference proteome</keyword>
<name>A0ABW2WI57_9ACTN</name>
<dbReference type="InterPro" id="IPR023365">
    <property type="entry name" value="Sortase_dom-sf"/>
</dbReference>
<proteinExistence type="predicted"/>
<dbReference type="RefSeq" id="WP_381618877.1">
    <property type="nucleotide sequence ID" value="NZ_JBHTEB010000001.1"/>
</dbReference>
<reference evidence="3" key="1">
    <citation type="journal article" date="2019" name="Int. J. Syst. Evol. Microbiol.">
        <title>The Global Catalogue of Microorganisms (GCM) 10K type strain sequencing project: providing services to taxonomists for standard genome sequencing and annotation.</title>
        <authorList>
            <consortium name="The Broad Institute Genomics Platform"/>
            <consortium name="The Broad Institute Genome Sequencing Center for Infectious Disease"/>
            <person name="Wu L."/>
            <person name="Ma J."/>
        </authorList>
    </citation>
    <scope>NUCLEOTIDE SEQUENCE [LARGE SCALE GENOMIC DNA]</scope>
    <source>
        <strain evidence="3">CGMCC 4.7400</strain>
    </source>
</reference>
<dbReference type="EMBL" id="JBHTEB010000001">
    <property type="protein sequence ID" value="MFD0319127.1"/>
    <property type="molecule type" value="Genomic_DNA"/>
</dbReference>
<dbReference type="SUPFAM" id="SSF63817">
    <property type="entry name" value="Sortase"/>
    <property type="match status" value="1"/>
</dbReference>
<gene>
    <name evidence="2" type="ORF">ACFQZ6_33920</name>
</gene>
<comment type="caution">
    <text evidence="2">The sequence shown here is derived from an EMBL/GenBank/DDBJ whole genome shotgun (WGS) entry which is preliminary data.</text>
</comment>
<evidence type="ECO:0000313" key="3">
    <source>
        <dbReference type="Proteomes" id="UP001597023"/>
    </source>
</evidence>
<dbReference type="Proteomes" id="UP001597023">
    <property type="component" value="Unassembled WGS sequence"/>
</dbReference>
<dbReference type="InterPro" id="IPR042001">
    <property type="entry name" value="Sortase_F"/>
</dbReference>